<dbReference type="CDD" id="cd00959">
    <property type="entry name" value="DeoC"/>
    <property type="match status" value="1"/>
</dbReference>
<dbReference type="KEGG" id="schv:BRCON_0601"/>
<dbReference type="InterPro" id="IPR011343">
    <property type="entry name" value="DeoC"/>
</dbReference>
<proteinExistence type="inferred from homology"/>
<evidence type="ECO:0000256" key="6">
    <source>
        <dbReference type="ARBA" id="ARBA00056337"/>
    </source>
</evidence>
<evidence type="ECO:0000256" key="1">
    <source>
        <dbReference type="ARBA" id="ARBA00010936"/>
    </source>
</evidence>
<dbReference type="InterPro" id="IPR013785">
    <property type="entry name" value="Aldolase_TIM"/>
</dbReference>
<accession>A0A2Z4Y3E1</accession>
<dbReference type="PANTHER" id="PTHR10889:SF1">
    <property type="entry name" value="DEOXYRIBOSE-PHOSPHATE ALDOLASE"/>
    <property type="match status" value="1"/>
</dbReference>
<dbReference type="GO" id="GO:0005737">
    <property type="term" value="C:cytoplasm"/>
    <property type="evidence" value="ECO:0007669"/>
    <property type="project" value="UniProtKB-SubCell"/>
</dbReference>
<comment type="function">
    <text evidence="6 7">Catalyzes a reversible aldol reaction between acetaldehyde and D-glyceraldehyde 3-phosphate to generate 2-deoxy-D-ribose 5-phosphate.</text>
</comment>
<comment type="catalytic activity">
    <reaction evidence="5 7">
        <text>2-deoxy-D-ribose 5-phosphate = D-glyceraldehyde 3-phosphate + acetaldehyde</text>
        <dbReference type="Rhea" id="RHEA:12821"/>
        <dbReference type="ChEBI" id="CHEBI:15343"/>
        <dbReference type="ChEBI" id="CHEBI:59776"/>
        <dbReference type="ChEBI" id="CHEBI:62877"/>
        <dbReference type="EC" id="4.1.2.4"/>
    </reaction>
</comment>
<comment type="pathway">
    <text evidence="7">Carbohydrate degradation; 2-deoxy-D-ribose 1-phosphate degradation; D-glyceraldehyde 3-phosphate and acetaldehyde from 2-deoxy-alpha-D-ribose 1-phosphate: step 2/2.</text>
</comment>
<feature type="active site" description="Schiff-base intermediate with acetaldehyde" evidence="7">
    <location>
        <position position="232"/>
    </location>
</feature>
<gene>
    <name evidence="7" type="primary">deoC</name>
    <name evidence="8" type="ORF">BRCON_0601</name>
</gene>
<evidence type="ECO:0000256" key="7">
    <source>
        <dbReference type="HAMAP-Rule" id="MF_00114"/>
    </source>
</evidence>
<dbReference type="Proteomes" id="UP000262583">
    <property type="component" value="Chromosome"/>
</dbReference>
<evidence type="ECO:0000313" key="9">
    <source>
        <dbReference type="Proteomes" id="UP000262583"/>
    </source>
</evidence>
<dbReference type="Pfam" id="PF01791">
    <property type="entry name" value="DeoC"/>
    <property type="match status" value="1"/>
</dbReference>
<dbReference type="UniPathway" id="UPA00002">
    <property type="reaction ID" value="UER00468"/>
</dbReference>
<dbReference type="AlphaFoldDB" id="A0A2Z4Y3E1"/>
<dbReference type="NCBIfam" id="TIGR00126">
    <property type="entry name" value="deoC"/>
    <property type="match status" value="1"/>
</dbReference>
<evidence type="ECO:0000313" key="8">
    <source>
        <dbReference type="EMBL" id="AXA35378.1"/>
    </source>
</evidence>
<dbReference type="FunFam" id="3.20.20.70:FF:000044">
    <property type="entry name" value="Deoxyribose-phosphate aldolase"/>
    <property type="match status" value="1"/>
</dbReference>
<dbReference type="GO" id="GO:0016052">
    <property type="term" value="P:carbohydrate catabolic process"/>
    <property type="evidence" value="ECO:0007669"/>
    <property type="project" value="TreeGrafter"/>
</dbReference>
<reference evidence="8 9" key="1">
    <citation type="submission" date="2018-05" db="EMBL/GenBank/DDBJ databases">
        <title>A metagenomic window into the 2 km-deep terrestrial subsurface aquifer revealed taxonomically and functionally diverse microbial community comprising novel uncultured bacterial lineages.</title>
        <authorList>
            <person name="Kadnikov V.V."/>
            <person name="Mardanov A.V."/>
            <person name="Beletsky A.V."/>
            <person name="Banks D."/>
            <person name="Pimenov N.V."/>
            <person name="Frank Y.A."/>
            <person name="Karnachuk O.V."/>
            <person name="Ravin N.V."/>
        </authorList>
    </citation>
    <scope>NUCLEOTIDE SEQUENCE [LARGE SCALE GENOMIC DNA]</scope>
    <source>
        <strain evidence="8">BY</strain>
    </source>
</reference>
<keyword evidence="4 7" id="KW-0704">Schiff base</keyword>
<dbReference type="SMART" id="SM01133">
    <property type="entry name" value="DeoC"/>
    <property type="match status" value="1"/>
</dbReference>
<dbReference type="GO" id="GO:0006018">
    <property type="term" value="P:2-deoxyribose 1-phosphate catabolic process"/>
    <property type="evidence" value="ECO:0007669"/>
    <property type="project" value="UniProtKB-UniRule"/>
</dbReference>
<evidence type="ECO:0000256" key="4">
    <source>
        <dbReference type="ARBA" id="ARBA00023270"/>
    </source>
</evidence>
<dbReference type="InterPro" id="IPR028581">
    <property type="entry name" value="DeoC_typeI"/>
</dbReference>
<dbReference type="Gene3D" id="3.20.20.70">
    <property type="entry name" value="Aldolase class I"/>
    <property type="match status" value="1"/>
</dbReference>
<organism evidence="8 9">
    <name type="scientific">Sumerlaea chitinivorans</name>
    <dbReference type="NCBI Taxonomy" id="2250252"/>
    <lineage>
        <taxon>Bacteria</taxon>
        <taxon>Candidatus Sumerlaeota</taxon>
        <taxon>Candidatus Sumerlaeia</taxon>
        <taxon>Candidatus Sumerlaeales</taxon>
        <taxon>Candidatus Sumerlaeaceae</taxon>
        <taxon>Candidatus Sumerlaea</taxon>
    </lineage>
</organism>
<keyword evidence="3 7" id="KW-0456">Lyase</keyword>
<dbReference type="PANTHER" id="PTHR10889">
    <property type="entry name" value="DEOXYRIBOSE-PHOSPHATE ALDOLASE"/>
    <property type="match status" value="1"/>
</dbReference>
<comment type="subcellular location">
    <subcellularLocation>
        <location evidence="7">Cytoplasm</location>
    </subcellularLocation>
</comment>
<dbReference type="GO" id="GO:0009264">
    <property type="term" value="P:deoxyribonucleotide catabolic process"/>
    <property type="evidence" value="ECO:0007669"/>
    <property type="project" value="UniProtKB-UniRule"/>
</dbReference>
<sequence>MADLRSEELSLIVEEVVRRVTAILNAPASTTPSVQAVVSQPHDAQTCECPDCTEARTRMSKEMLEQGASRVVCTSVKGLQCENLAQFIDHTLLKPNATEKEIEKLCHEAIQYKFASVCVNTSYVELCARLLSGTGVRVCAVVGFPLGAMSTDAKAFETRDAIGHGADEIDMVINVGKLQSGNYAYVYDDIRAVVKAAAGHVVKVILETGLLNNDQKIAACVLAKAAGADFVKTSTGFGHGGATAEDVALMRRIVGEDMGVKASGGIRDCSTAQEMIQSGASRIGASASVAIVKGSKDSRSGY</sequence>
<keyword evidence="2 7" id="KW-0963">Cytoplasm</keyword>
<dbReference type="SUPFAM" id="SSF51569">
    <property type="entry name" value="Aldolase"/>
    <property type="match status" value="1"/>
</dbReference>
<dbReference type="EC" id="4.1.2.4" evidence="7"/>
<name>A0A2Z4Y3E1_SUMC1</name>
<protein>
    <recommendedName>
        <fullName evidence="7">Deoxyribose-phosphate aldolase</fullName>
        <shortName evidence="7">DERA</shortName>
        <ecNumber evidence="7">4.1.2.4</ecNumber>
    </recommendedName>
    <alternativeName>
        <fullName evidence="7">2-deoxy-D-ribose 5-phosphate aldolase</fullName>
    </alternativeName>
    <alternativeName>
        <fullName evidence="7">Phosphodeoxyriboaldolase</fullName>
        <shortName evidence="7">Deoxyriboaldolase</shortName>
    </alternativeName>
</protein>
<comment type="similarity">
    <text evidence="1 7">Belongs to the DeoC/FbaB aldolase family. DeoC type 1 subfamily.</text>
</comment>
<dbReference type="EMBL" id="CP030759">
    <property type="protein sequence ID" value="AXA35378.1"/>
    <property type="molecule type" value="Genomic_DNA"/>
</dbReference>
<evidence type="ECO:0000256" key="3">
    <source>
        <dbReference type="ARBA" id="ARBA00023239"/>
    </source>
</evidence>
<dbReference type="HAMAP" id="MF_00114">
    <property type="entry name" value="DeoC_type1"/>
    <property type="match status" value="1"/>
</dbReference>
<feature type="active site" description="Proton donor/acceptor" evidence="7">
    <location>
        <position position="170"/>
    </location>
</feature>
<dbReference type="InterPro" id="IPR002915">
    <property type="entry name" value="DeoC/FbaB/LacD_aldolase"/>
</dbReference>
<evidence type="ECO:0000256" key="2">
    <source>
        <dbReference type="ARBA" id="ARBA00022490"/>
    </source>
</evidence>
<dbReference type="GO" id="GO:0004139">
    <property type="term" value="F:deoxyribose-phosphate aldolase activity"/>
    <property type="evidence" value="ECO:0007669"/>
    <property type="project" value="UniProtKB-UniRule"/>
</dbReference>
<evidence type="ECO:0000256" key="5">
    <source>
        <dbReference type="ARBA" id="ARBA00048791"/>
    </source>
</evidence>
<feature type="active site" description="Proton donor/acceptor" evidence="7">
    <location>
        <position position="261"/>
    </location>
</feature>